<organism evidence="2 3">
    <name type="scientific">Porites lobata</name>
    <dbReference type="NCBI Taxonomy" id="104759"/>
    <lineage>
        <taxon>Eukaryota</taxon>
        <taxon>Metazoa</taxon>
        <taxon>Cnidaria</taxon>
        <taxon>Anthozoa</taxon>
        <taxon>Hexacorallia</taxon>
        <taxon>Scleractinia</taxon>
        <taxon>Fungiina</taxon>
        <taxon>Poritidae</taxon>
        <taxon>Porites</taxon>
    </lineage>
</organism>
<dbReference type="Proteomes" id="UP001159405">
    <property type="component" value="Unassembled WGS sequence"/>
</dbReference>
<evidence type="ECO:0000313" key="2">
    <source>
        <dbReference type="EMBL" id="CAH3043725.1"/>
    </source>
</evidence>
<evidence type="ECO:0000313" key="3">
    <source>
        <dbReference type="Proteomes" id="UP001159405"/>
    </source>
</evidence>
<gene>
    <name evidence="2" type="ORF">PLOB_00002616</name>
</gene>
<dbReference type="EMBL" id="CALNXK010000011">
    <property type="protein sequence ID" value="CAH3043725.1"/>
    <property type="molecule type" value="Genomic_DNA"/>
</dbReference>
<accession>A0ABN8N838</accession>
<feature type="region of interest" description="Disordered" evidence="1">
    <location>
        <begin position="83"/>
        <end position="105"/>
    </location>
</feature>
<evidence type="ECO:0000256" key="1">
    <source>
        <dbReference type="SAM" id="MobiDB-lite"/>
    </source>
</evidence>
<proteinExistence type="predicted"/>
<comment type="caution">
    <text evidence="2">The sequence shown here is derived from an EMBL/GenBank/DDBJ whole genome shotgun (WGS) entry which is preliminary data.</text>
</comment>
<sequence length="118" mass="12762">TDFRGGKLLDDKTAFIKHESGIVLIEYRRAVDGSKGVGVAGSKEIINDCLTIARVASLAEVLARDAVREKTCIRCEMTEARVRDQDPAPSLPDPVPKTTGIGTPLSLRDRDILNVLSS</sequence>
<protein>
    <submittedName>
        <fullName evidence="2">Uncharacterized protein</fullName>
    </submittedName>
</protein>
<keyword evidence="3" id="KW-1185">Reference proteome</keyword>
<name>A0ABN8N838_9CNID</name>
<reference evidence="2 3" key="1">
    <citation type="submission" date="2022-05" db="EMBL/GenBank/DDBJ databases">
        <authorList>
            <consortium name="Genoscope - CEA"/>
            <person name="William W."/>
        </authorList>
    </citation>
    <scope>NUCLEOTIDE SEQUENCE [LARGE SCALE GENOMIC DNA]</scope>
</reference>
<feature type="non-terminal residue" evidence="2">
    <location>
        <position position="1"/>
    </location>
</feature>